<dbReference type="InterPro" id="IPR035566">
    <property type="entry name" value="Ribosomal_protein_bL20_C"/>
</dbReference>
<evidence type="ECO:0000256" key="4">
    <source>
        <dbReference type="ARBA" id="ARBA00035172"/>
    </source>
</evidence>
<evidence type="ECO:0000256" key="1">
    <source>
        <dbReference type="ARBA" id="ARBA00007698"/>
    </source>
</evidence>
<dbReference type="GO" id="GO:0019843">
    <property type="term" value="F:rRNA binding"/>
    <property type="evidence" value="ECO:0007669"/>
    <property type="project" value="InterPro"/>
</dbReference>
<dbReference type="Gene3D" id="1.10.1900.20">
    <property type="entry name" value="Ribosomal protein L20"/>
    <property type="match status" value="1"/>
</dbReference>
<dbReference type="FunFam" id="1.10.1900.20:FF:000001">
    <property type="entry name" value="50S ribosomal protein L20"/>
    <property type="match status" value="1"/>
</dbReference>
<dbReference type="GO" id="GO:0003735">
    <property type="term" value="F:structural constituent of ribosome"/>
    <property type="evidence" value="ECO:0007669"/>
    <property type="project" value="InterPro"/>
</dbReference>
<keyword evidence="3" id="KW-0687">Ribonucleoprotein</keyword>
<evidence type="ECO:0000313" key="7">
    <source>
        <dbReference type="Proteomes" id="UP000230232"/>
    </source>
</evidence>
<dbReference type="Pfam" id="PF00453">
    <property type="entry name" value="Ribosomal_L20"/>
    <property type="match status" value="1"/>
</dbReference>
<sequence>MQINAATREHGLSYSKFIDGLKKNKIDLDRKVLSDLAQSSPESFKQIVELASK</sequence>
<name>A0A2H0R5P6_9BACT</name>
<keyword evidence="2" id="KW-0689">Ribosomal protein</keyword>
<comment type="caution">
    <text evidence="6">The sequence shown here is derived from an EMBL/GenBank/DDBJ whole genome shotgun (WGS) entry which is preliminary data.</text>
</comment>
<dbReference type="SUPFAM" id="SSF74731">
    <property type="entry name" value="Ribosomal protein L20"/>
    <property type="match status" value="1"/>
</dbReference>
<reference evidence="6 7" key="1">
    <citation type="submission" date="2017-09" db="EMBL/GenBank/DDBJ databases">
        <title>Depth-based differentiation of microbial function through sediment-hosted aquifers and enrichment of novel symbionts in the deep terrestrial subsurface.</title>
        <authorList>
            <person name="Probst A.J."/>
            <person name="Ladd B."/>
            <person name="Jarett J.K."/>
            <person name="Geller-Mcgrath D.E."/>
            <person name="Sieber C.M."/>
            <person name="Emerson J.B."/>
            <person name="Anantharaman K."/>
            <person name="Thomas B.C."/>
            <person name="Malmstrom R."/>
            <person name="Stieglmeier M."/>
            <person name="Klingl A."/>
            <person name="Woyke T."/>
            <person name="Ryan C.M."/>
            <person name="Banfield J.F."/>
        </authorList>
    </citation>
    <scope>NUCLEOTIDE SEQUENCE [LARGE SCALE GENOMIC DNA]</scope>
    <source>
        <strain evidence="6">CG10_big_fil_rev_8_21_14_0_10_46_23</strain>
    </source>
</reference>
<dbReference type="CDD" id="cd07026">
    <property type="entry name" value="Ribosomal_L20"/>
    <property type="match status" value="1"/>
</dbReference>
<evidence type="ECO:0000256" key="2">
    <source>
        <dbReference type="ARBA" id="ARBA00022980"/>
    </source>
</evidence>
<dbReference type="AlphaFoldDB" id="A0A2H0R5P6"/>
<dbReference type="Proteomes" id="UP000230232">
    <property type="component" value="Unassembled WGS sequence"/>
</dbReference>
<dbReference type="GO" id="GO:0006412">
    <property type="term" value="P:translation"/>
    <property type="evidence" value="ECO:0007669"/>
    <property type="project" value="InterPro"/>
</dbReference>
<dbReference type="PANTHER" id="PTHR10986">
    <property type="entry name" value="39S RIBOSOMAL PROTEIN L20"/>
    <property type="match status" value="1"/>
</dbReference>
<comment type="similarity">
    <text evidence="1">Belongs to the bacterial ribosomal protein bL20 family.</text>
</comment>
<proteinExistence type="inferred from homology"/>
<gene>
    <name evidence="6" type="ORF">COV31_02975</name>
</gene>
<protein>
    <recommendedName>
        <fullName evidence="4">Large ribosomal subunit protein bL20</fullName>
    </recommendedName>
    <alternativeName>
        <fullName evidence="5">50S ribosomal protein L20</fullName>
    </alternativeName>
</protein>
<dbReference type="EMBL" id="PCXO01000012">
    <property type="protein sequence ID" value="PIR41135.1"/>
    <property type="molecule type" value="Genomic_DNA"/>
</dbReference>
<dbReference type="GO" id="GO:1990904">
    <property type="term" value="C:ribonucleoprotein complex"/>
    <property type="evidence" value="ECO:0007669"/>
    <property type="project" value="UniProtKB-KW"/>
</dbReference>
<dbReference type="GO" id="GO:0005840">
    <property type="term" value="C:ribosome"/>
    <property type="evidence" value="ECO:0007669"/>
    <property type="project" value="UniProtKB-KW"/>
</dbReference>
<accession>A0A2H0R5P6</accession>
<evidence type="ECO:0000256" key="5">
    <source>
        <dbReference type="ARBA" id="ARBA00035482"/>
    </source>
</evidence>
<organism evidence="6 7">
    <name type="scientific">Candidatus Yanofskybacteria bacterium CG10_big_fil_rev_8_21_14_0_10_46_23</name>
    <dbReference type="NCBI Taxonomy" id="1975098"/>
    <lineage>
        <taxon>Bacteria</taxon>
        <taxon>Candidatus Yanofskyibacteriota</taxon>
    </lineage>
</organism>
<dbReference type="InterPro" id="IPR005813">
    <property type="entry name" value="Ribosomal_bL20"/>
</dbReference>
<evidence type="ECO:0000256" key="3">
    <source>
        <dbReference type="ARBA" id="ARBA00023274"/>
    </source>
</evidence>
<evidence type="ECO:0000313" key="6">
    <source>
        <dbReference type="EMBL" id="PIR41135.1"/>
    </source>
</evidence>